<keyword evidence="3" id="KW-1185">Reference proteome</keyword>
<dbReference type="KEGG" id="sals:SLNWT_5097"/>
<evidence type="ECO:0000313" key="2">
    <source>
        <dbReference type="EMBL" id="AJE85473.1"/>
    </source>
</evidence>
<sequence length="46" mass="4667">MFSDIGVCAHALASAGGARTVRAGSLRPAAARPGQADRRTGETAER</sequence>
<dbReference type="Proteomes" id="UP000031523">
    <property type="component" value="Chromosome"/>
</dbReference>
<organism evidence="2 3">
    <name type="scientific">Streptomyces albus (strain ATCC 21838 / DSM 41398 / FERM P-419 / JCM 4703 / NBRC 107858)</name>
    <dbReference type="NCBI Taxonomy" id="1081613"/>
    <lineage>
        <taxon>Bacteria</taxon>
        <taxon>Bacillati</taxon>
        <taxon>Actinomycetota</taxon>
        <taxon>Actinomycetes</taxon>
        <taxon>Kitasatosporales</taxon>
        <taxon>Streptomycetaceae</taxon>
        <taxon>Streptomyces</taxon>
    </lineage>
</organism>
<feature type="region of interest" description="Disordered" evidence="1">
    <location>
        <begin position="17"/>
        <end position="46"/>
    </location>
</feature>
<evidence type="ECO:0000313" key="3">
    <source>
        <dbReference type="Proteomes" id="UP000031523"/>
    </source>
</evidence>
<dbReference type="AlphaFoldDB" id="A0A0B5ERM7"/>
<feature type="compositionally biased region" description="Basic and acidic residues" evidence="1">
    <location>
        <begin position="35"/>
        <end position="46"/>
    </location>
</feature>
<accession>A0A0B5ERM7</accession>
<protein>
    <submittedName>
        <fullName evidence="2">Uncharacterized protein</fullName>
    </submittedName>
</protein>
<reference evidence="2 3" key="1">
    <citation type="submission" date="2015-01" db="EMBL/GenBank/DDBJ databases">
        <title>Enhanced salinomycin production by adjusting the supply of polyketide extender units in Streptomyce albus DSM 41398.</title>
        <authorList>
            <person name="Lu C."/>
        </authorList>
    </citation>
    <scope>NUCLEOTIDE SEQUENCE [LARGE SCALE GENOMIC DNA]</scope>
    <source>
        <strain evidence="3">ATCC 21838 / DSM 41398 / FERM P-419 / JCM 4703 / NBRC 107858</strain>
    </source>
</reference>
<evidence type="ECO:0000256" key="1">
    <source>
        <dbReference type="SAM" id="MobiDB-lite"/>
    </source>
</evidence>
<gene>
    <name evidence="2" type="ORF">SLNWT_5097</name>
</gene>
<proteinExistence type="predicted"/>
<name>A0A0B5ERM7_STRA4</name>
<dbReference type="EMBL" id="CP010519">
    <property type="protein sequence ID" value="AJE85473.1"/>
    <property type="molecule type" value="Genomic_DNA"/>
</dbReference>